<keyword evidence="7" id="KW-0539">Nucleus</keyword>
<proteinExistence type="inferred from homology"/>
<name>A0ABS8T4F4_DATST</name>
<dbReference type="InterPro" id="IPR007818">
    <property type="entry name" value="SHI"/>
</dbReference>
<keyword evidence="5" id="KW-0238">DNA-binding</keyword>
<keyword evidence="9" id="KW-1185">Reference proteome</keyword>
<evidence type="ECO:0000256" key="3">
    <source>
        <dbReference type="ARBA" id="ARBA00022723"/>
    </source>
</evidence>
<comment type="caution">
    <text evidence="8">The sequence shown here is derived from an EMBL/GenBank/DDBJ whole genome shotgun (WGS) entry which is preliminary data.</text>
</comment>
<dbReference type="NCBIfam" id="TIGR01623">
    <property type="entry name" value="put_zinc_LRP1"/>
    <property type="match status" value="1"/>
</dbReference>
<evidence type="ECO:0000313" key="8">
    <source>
        <dbReference type="EMBL" id="MCD7465721.1"/>
    </source>
</evidence>
<comment type="similarity">
    <text evidence="2">Belongs to the SHI protein family.</text>
</comment>
<evidence type="ECO:0000256" key="6">
    <source>
        <dbReference type="ARBA" id="ARBA00023159"/>
    </source>
</evidence>
<dbReference type="EMBL" id="JACEIK010001073">
    <property type="protein sequence ID" value="MCD7465721.1"/>
    <property type="molecule type" value="Genomic_DNA"/>
</dbReference>
<organism evidence="8 9">
    <name type="scientific">Datura stramonium</name>
    <name type="common">Jimsonweed</name>
    <name type="synonym">Common thornapple</name>
    <dbReference type="NCBI Taxonomy" id="4076"/>
    <lineage>
        <taxon>Eukaryota</taxon>
        <taxon>Viridiplantae</taxon>
        <taxon>Streptophyta</taxon>
        <taxon>Embryophyta</taxon>
        <taxon>Tracheophyta</taxon>
        <taxon>Spermatophyta</taxon>
        <taxon>Magnoliopsida</taxon>
        <taxon>eudicotyledons</taxon>
        <taxon>Gunneridae</taxon>
        <taxon>Pentapetalae</taxon>
        <taxon>asterids</taxon>
        <taxon>lamiids</taxon>
        <taxon>Solanales</taxon>
        <taxon>Solanaceae</taxon>
        <taxon>Solanoideae</taxon>
        <taxon>Datureae</taxon>
        <taxon>Datura</taxon>
    </lineage>
</organism>
<protein>
    <submittedName>
        <fullName evidence="8">Uncharacterized protein</fullName>
    </submittedName>
</protein>
<evidence type="ECO:0000256" key="1">
    <source>
        <dbReference type="ARBA" id="ARBA00004123"/>
    </source>
</evidence>
<dbReference type="Pfam" id="PF05142">
    <property type="entry name" value="DUF702"/>
    <property type="match status" value="1"/>
</dbReference>
<evidence type="ECO:0000313" key="9">
    <source>
        <dbReference type="Proteomes" id="UP000823775"/>
    </source>
</evidence>
<gene>
    <name evidence="8" type="ORF">HAX54_001809</name>
</gene>
<sequence>MMREDEGAISSSNYRRCQDCGNQAKKDCSYLRCRTCCKSRGYECQTHVKSTWIPVSSRRPRHFLHHHQQLSTIQQQQQQQPNPKRYRENQNPAALLAAGTYLIHLYCCPHFYTATNRDLFTVAICLPLHVY</sequence>
<reference evidence="8 9" key="1">
    <citation type="journal article" date="2021" name="BMC Genomics">
        <title>Datura genome reveals duplications of psychoactive alkaloid biosynthetic genes and high mutation rate following tissue culture.</title>
        <authorList>
            <person name="Rajewski A."/>
            <person name="Carter-House D."/>
            <person name="Stajich J."/>
            <person name="Litt A."/>
        </authorList>
    </citation>
    <scope>NUCLEOTIDE SEQUENCE [LARGE SCALE GENOMIC DNA]</scope>
    <source>
        <strain evidence="8">AR-01</strain>
    </source>
</reference>
<evidence type="ECO:0000256" key="4">
    <source>
        <dbReference type="ARBA" id="ARBA00022833"/>
    </source>
</evidence>
<keyword evidence="3" id="KW-0479">Metal-binding</keyword>
<keyword evidence="4" id="KW-0862">Zinc</keyword>
<comment type="subcellular location">
    <subcellularLocation>
        <location evidence="1">Nucleus</location>
    </subcellularLocation>
</comment>
<accession>A0ABS8T4F4</accession>
<keyword evidence="6" id="KW-0010">Activator</keyword>
<dbReference type="InterPro" id="IPR006510">
    <property type="entry name" value="Znf_LRP1"/>
</dbReference>
<dbReference type="Proteomes" id="UP000823775">
    <property type="component" value="Unassembled WGS sequence"/>
</dbReference>
<evidence type="ECO:0000256" key="7">
    <source>
        <dbReference type="ARBA" id="ARBA00023242"/>
    </source>
</evidence>
<dbReference type="PANTHER" id="PTHR31604">
    <property type="entry name" value="PROTEIN LATERAL ROOT PRIMORDIUM 1"/>
    <property type="match status" value="1"/>
</dbReference>
<dbReference type="PANTHER" id="PTHR31604:SF54">
    <property type="entry name" value="PROTEIN SHI RELATED SEQUENCE 1"/>
    <property type="match status" value="1"/>
</dbReference>
<evidence type="ECO:0000256" key="5">
    <source>
        <dbReference type="ARBA" id="ARBA00023125"/>
    </source>
</evidence>
<evidence type="ECO:0000256" key="2">
    <source>
        <dbReference type="ARBA" id="ARBA00006911"/>
    </source>
</evidence>